<organism evidence="1 2">
    <name type="scientific">Salinirubrum litoreum</name>
    <dbReference type="NCBI Taxonomy" id="1126234"/>
    <lineage>
        <taxon>Archaea</taxon>
        <taxon>Methanobacteriati</taxon>
        <taxon>Methanobacteriota</taxon>
        <taxon>Stenosarchaea group</taxon>
        <taxon>Halobacteria</taxon>
        <taxon>Halobacteriales</taxon>
        <taxon>Haloferacaceae</taxon>
        <taxon>Salinirubrum</taxon>
    </lineage>
</organism>
<evidence type="ECO:0000313" key="1">
    <source>
        <dbReference type="EMBL" id="MFC5366739.1"/>
    </source>
</evidence>
<dbReference type="Gene3D" id="3.30.70.1340">
    <property type="entry name" value="MTH889-like domain"/>
    <property type="match status" value="1"/>
</dbReference>
<dbReference type="RefSeq" id="WP_227227925.1">
    <property type="nucleotide sequence ID" value="NZ_JAJCVJ010000001.1"/>
</dbReference>
<name>A0ABD5R9V4_9EURY</name>
<dbReference type="Pfam" id="PF02680">
    <property type="entry name" value="DUF211"/>
    <property type="match status" value="1"/>
</dbReference>
<dbReference type="InterPro" id="IPR023129">
    <property type="entry name" value="MTH889-like_dom_sf"/>
</dbReference>
<dbReference type="PANTHER" id="PTHR42240:SF1">
    <property type="entry name" value="DUF211 DOMAIN-CONTAINING PROTEIN"/>
    <property type="match status" value="1"/>
</dbReference>
<dbReference type="InterPro" id="IPR003831">
    <property type="entry name" value="DUF211"/>
</dbReference>
<dbReference type="Proteomes" id="UP001596201">
    <property type="component" value="Unassembled WGS sequence"/>
</dbReference>
<dbReference type="AlphaFoldDB" id="A0ABD5R9V4"/>
<accession>A0ABD5R9V4</accession>
<dbReference type="PANTHER" id="PTHR42240">
    <property type="entry name" value="DUF211 DOMAIN-CONTAINING PROTEIN"/>
    <property type="match status" value="1"/>
</dbReference>
<protein>
    <submittedName>
        <fullName evidence="1">DUF211 domain-containing protein</fullName>
    </submittedName>
</protein>
<comment type="caution">
    <text evidence="1">The sequence shown here is derived from an EMBL/GenBank/DDBJ whole genome shotgun (WGS) entry which is preliminary data.</text>
</comment>
<gene>
    <name evidence="1" type="ORF">ACFPJ5_07280</name>
</gene>
<sequence>MPPLRRLVLDVLKPHEPTMLTLGREIADLSTVEAATTDLVEIDEEVREVTLTIEGAELDYDEIVTVVDDLGGSVHSIDQAAYGEYVAVGPALDRE</sequence>
<reference evidence="1 2" key="1">
    <citation type="journal article" date="2019" name="Int. J. Syst. Evol. Microbiol.">
        <title>The Global Catalogue of Microorganisms (GCM) 10K type strain sequencing project: providing services to taxonomists for standard genome sequencing and annotation.</title>
        <authorList>
            <consortium name="The Broad Institute Genomics Platform"/>
            <consortium name="The Broad Institute Genome Sequencing Center for Infectious Disease"/>
            <person name="Wu L."/>
            <person name="Ma J."/>
        </authorList>
    </citation>
    <scope>NUCLEOTIDE SEQUENCE [LARGE SCALE GENOMIC DNA]</scope>
    <source>
        <strain evidence="1 2">CGMCC 1.12237</strain>
    </source>
</reference>
<proteinExistence type="predicted"/>
<dbReference type="EMBL" id="JBHSKX010000001">
    <property type="protein sequence ID" value="MFC5366739.1"/>
    <property type="molecule type" value="Genomic_DNA"/>
</dbReference>
<evidence type="ECO:0000313" key="2">
    <source>
        <dbReference type="Proteomes" id="UP001596201"/>
    </source>
</evidence>
<keyword evidence="2" id="KW-1185">Reference proteome</keyword>
<dbReference type="SUPFAM" id="SSF160363">
    <property type="entry name" value="MTH889-like"/>
    <property type="match status" value="1"/>
</dbReference>